<evidence type="ECO:0000259" key="6">
    <source>
        <dbReference type="Pfam" id="PF10298"/>
    </source>
</evidence>
<evidence type="ECO:0000256" key="4">
    <source>
        <dbReference type="HAMAP-Rule" id="MF_01420"/>
    </source>
</evidence>
<proteinExistence type="inferred from homology"/>
<evidence type="ECO:0000313" key="8">
    <source>
        <dbReference type="EMBL" id="SMB91507.1"/>
    </source>
</evidence>
<protein>
    <recommendedName>
        <fullName evidence="4">Probable cell division protein WhiA</fullName>
    </recommendedName>
</protein>
<feature type="domain" description="WhiA LAGLIDADG-like" evidence="7">
    <location>
        <begin position="116"/>
        <end position="205"/>
    </location>
</feature>
<organism evidence="8 9">
    <name type="scientific">Thermanaeromonas toyohensis ToBE</name>
    <dbReference type="NCBI Taxonomy" id="698762"/>
    <lineage>
        <taxon>Bacteria</taxon>
        <taxon>Bacillati</taxon>
        <taxon>Bacillota</taxon>
        <taxon>Clostridia</taxon>
        <taxon>Neomoorellales</taxon>
        <taxon>Neomoorellaceae</taxon>
        <taxon>Thermanaeromonas</taxon>
    </lineage>
</organism>
<feature type="domain" description="Sporulation transcription regulator WhiA N-terminal" evidence="6">
    <location>
        <begin position="21"/>
        <end position="104"/>
    </location>
</feature>
<evidence type="ECO:0000259" key="7">
    <source>
        <dbReference type="Pfam" id="PF14527"/>
    </source>
</evidence>
<dbReference type="InterPro" id="IPR027434">
    <property type="entry name" value="Homing_endonucl"/>
</dbReference>
<dbReference type="SUPFAM" id="SSF55608">
    <property type="entry name" value="Homing endonucleases"/>
    <property type="match status" value="1"/>
</dbReference>
<comment type="similarity">
    <text evidence="4">Belongs to the WhiA family.</text>
</comment>
<name>A0A1W1VDJ3_9FIRM</name>
<dbReference type="Gene3D" id="3.10.28.10">
    <property type="entry name" value="Homing endonucleases"/>
    <property type="match status" value="1"/>
</dbReference>
<keyword evidence="1 4" id="KW-0132">Cell division</keyword>
<dbReference type="STRING" id="698762.SAMN00808754_0466"/>
<reference evidence="8 9" key="1">
    <citation type="submission" date="2017-04" db="EMBL/GenBank/DDBJ databases">
        <authorList>
            <person name="Afonso C.L."/>
            <person name="Miller P.J."/>
            <person name="Scott M.A."/>
            <person name="Spackman E."/>
            <person name="Goraichik I."/>
            <person name="Dimitrov K.M."/>
            <person name="Suarez D.L."/>
            <person name="Swayne D.E."/>
        </authorList>
    </citation>
    <scope>NUCLEOTIDE SEQUENCE [LARGE SCALE GENOMIC DNA]</scope>
    <source>
        <strain evidence="8 9">ToBE</strain>
    </source>
</reference>
<dbReference type="RefSeq" id="WP_084663648.1">
    <property type="nucleotide sequence ID" value="NZ_LT838272.1"/>
</dbReference>
<evidence type="ECO:0000256" key="1">
    <source>
        <dbReference type="ARBA" id="ARBA00022618"/>
    </source>
</evidence>
<keyword evidence="3 4" id="KW-0131">Cell cycle</keyword>
<comment type="function">
    <text evidence="4">Involved in cell division and chromosome segregation.</text>
</comment>
<dbReference type="HAMAP" id="MF_01420">
    <property type="entry name" value="HTH_type_WhiA"/>
    <property type="match status" value="1"/>
</dbReference>
<dbReference type="Pfam" id="PF14527">
    <property type="entry name" value="LAGLIDADG_WhiA"/>
    <property type="match status" value="1"/>
</dbReference>
<keyword evidence="2 4" id="KW-0238">DNA-binding</keyword>
<dbReference type="GO" id="GO:0003677">
    <property type="term" value="F:DNA binding"/>
    <property type="evidence" value="ECO:0007669"/>
    <property type="project" value="UniProtKB-UniRule"/>
</dbReference>
<dbReference type="AlphaFoldDB" id="A0A1W1VDJ3"/>
<dbReference type="PANTHER" id="PTHR37307">
    <property type="entry name" value="CELL DIVISION PROTEIN WHIA-RELATED"/>
    <property type="match status" value="1"/>
</dbReference>
<accession>A0A1W1VDJ3</accession>
<dbReference type="InterPro" id="IPR039518">
    <property type="entry name" value="WhiA_LAGLIDADG_dom"/>
</dbReference>
<dbReference type="GO" id="GO:0051301">
    <property type="term" value="P:cell division"/>
    <property type="evidence" value="ECO:0007669"/>
    <property type="project" value="UniProtKB-UniRule"/>
</dbReference>
<sequence length="310" mass="34951">MPLSFSARVKEELTHVQAKGKCCRLAELAALWHFSSLPPLEETLPQGFIMLVTENAALARKAYSLAKEAGFNVKVESMDSKTRRKTHLYYLVTPQDGYKKILQERERTLHPCCRPAYLRGSFLASGYLASPGAGHHLELVVKARDLRFLQRLMRELNLTPGVHQRSRGVALYFKDSEQIIRALSLMGAHAAVLEYQNVLVYKEMRNRVNRLINCETANLSKAVETGLRQVEAISFLKDKLGLENLPRALREVAEMRLRYPEATLKELGEMLTPRVGKSGVNHRLRRLEALAKKLMGSEVKDAPSGEVSSK</sequence>
<dbReference type="InterPro" id="IPR023054">
    <property type="entry name" value="Sporulation_regulator_WhiA_C"/>
</dbReference>
<dbReference type="InterPro" id="IPR003802">
    <property type="entry name" value="Sporulation_regulator_WhiA"/>
</dbReference>
<dbReference type="GO" id="GO:0043937">
    <property type="term" value="P:regulation of sporulation"/>
    <property type="evidence" value="ECO:0007669"/>
    <property type="project" value="InterPro"/>
</dbReference>
<dbReference type="Pfam" id="PF10298">
    <property type="entry name" value="WhiA_N"/>
    <property type="match status" value="1"/>
</dbReference>
<keyword evidence="9" id="KW-1185">Reference proteome</keyword>
<dbReference type="NCBIfam" id="TIGR00647">
    <property type="entry name" value="DNA_bind_WhiA"/>
    <property type="match status" value="1"/>
</dbReference>
<evidence type="ECO:0000256" key="2">
    <source>
        <dbReference type="ARBA" id="ARBA00023125"/>
    </source>
</evidence>
<evidence type="ECO:0000313" key="9">
    <source>
        <dbReference type="Proteomes" id="UP000192569"/>
    </source>
</evidence>
<dbReference type="EMBL" id="LT838272">
    <property type="protein sequence ID" value="SMB91507.1"/>
    <property type="molecule type" value="Genomic_DNA"/>
</dbReference>
<gene>
    <name evidence="4" type="primary">whiA</name>
    <name evidence="8" type="ORF">SAMN00808754_0466</name>
</gene>
<dbReference type="Pfam" id="PF02650">
    <property type="entry name" value="HTH_WhiA"/>
    <property type="match status" value="1"/>
</dbReference>
<dbReference type="InterPro" id="IPR018478">
    <property type="entry name" value="Sporu_reg_WhiA_N_dom"/>
</dbReference>
<evidence type="ECO:0000259" key="5">
    <source>
        <dbReference type="Pfam" id="PF02650"/>
    </source>
</evidence>
<dbReference type="PANTHER" id="PTHR37307:SF1">
    <property type="entry name" value="CELL DIVISION PROTEIN WHIA-RELATED"/>
    <property type="match status" value="1"/>
</dbReference>
<dbReference type="OrthoDB" id="401278at2"/>
<evidence type="ECO:0000256" key="3">
    <source>
        <dbReference type="ARBA" id="ARBA00023306"/>
    </source>
</evidence>
<feature type="domain" description="Sporulation regulator WhiA C-terminal" evidence="5">
    <location>
        <begin position="208"/>
        <end position="291"/>
    </location>
</feature>
<dbReference type="Proteomes" id="UP000192569">
    <property type="component" value="Chromosome I"/>
</dbReference>